<dbReference type="Proteomes" id="UP000011693">
    <property type="component" value="Unassembled WGS sequence"/>
</dbReference>
<reference evidence="9 10" key="1">
    <citation type="journal article" date="2014" name="PLoS Genet.">
        <title>Phylogenetically driven sequencing of extremely halophilic archaea reveals strategies for static and dynamic osmo-response.</title>
        <authorList>
            <person name="Becker E.A."/>
            <person name="Seitzer P.M."/>
            <person name="Tritt A."/>
            <person name="Larsen D."/>
            <person name="Krusor M."/>
            <person name="Yao A.I."/>
            <person name="Wu D."/>
            <person name="Madern D."/>
            <person name="Eisen J.A."/>
            <person name="Darling A.E."/>
            <person name="Facciotti M.T."/>
        </authorList>
    </citation>
    <scope>NUCLEOTIDE SEQUENCE [LARGE SCALE GENOMIC DNA]</scope>
    <source>
        <strain evidence="9 10">JCM 10990</strain>
    </source>
</reference>
<dbReference type="PANTHER" id="PTHR30314">
    <property type="entry name" value="CELL DIVISION PROTEIN FTSZ-RELATED"/>
    <property type="match status" value="1"/>
</dbReference>
<dbReference type="GO" id="GO:0005737">
    <property type="term" value="C:cytoplasm"/>
    <property type="evidence" value="ECO:0007669"/>
    <property type="project" value="UniProtKB-SubCell"/>
</dbReference>
<proteinExistence type="inferred from homology"/>
<dbReference type="PATRIC" id="fig|1227492.4.peg.1057"/>
<feature type="binding site" evidence="6">
    <location>
        <position position="139"/>
    </location>
    <ligand>
        <name>GTP</name>
        <dbReference type="ChEBI" id="CHEBI:37565"/>
    </ligand>
</feature>
<keyword evidence="5 6" id="KW-0342">GTP-binding</keyword>
<keyword evidence="10" id="KW-1185">Reference proteome</keyword>
<evidence type="ECO:0000313" key="10">
    <source>
        <dbReference type="Proteomes" id="UP000011693"/>
    </source>
</evidence>
<dbReference type="Gene3D" id="3.30.1330.20">
    <property type="entry name" value="Tubulin/FtsZ, C-terminal domain"/>
    <property type="match status" value="1"/>
</dbReference>
<evidence type="ECO:0000256" key="1">
    <source>
        <dbReference type="ARBA" id="ARBA00006877"/>
    </source>
</evidence>
<gene>
    <name evidence="6" type="primary">cetZ</name>
    <name evidence="9" type="ORF">C482_05466</name>
</gene>
<evidence type="ECO:0000313" key="9">
    <source>
        <dbReference type="EMBL" id="ELZ02234.1"/>
    </source>
</evidence>
<dbReference type="GO" id="GO:0008360">
    <property type="term" value="P:regulation of cell shape"/>
    <property type="evidence" value="ECO:0007669"/>
    <property type="project" value="UniProtKB-UniRule"/>
</dbReference>
<dbReference type="InterPro" id="IPR032907">
    <property type="entry name" value="CetZ"/>
</dbReference>
<feature type="binding site" evidence="6">
    <location>
        <begin position="107"/>
        <end position="109"/>
    </location>
    <ligand>
        <name>GTP</name>
        <dbReference type="ChEBI" id="CHEBI:37565"/>
    </ligand>
</feature>
<dbReference type="GO" id="GO:0005525">
    <property type="term" value="F:GTP binding"/>
    <property type="evidence" value="ECO:0007669"/>
    <property type="project" value="UniProtKB-UniRule"/>
</dbReference>
<comment type="caution">
    <text evidence="6">Lacks conserved residue(s) required for the propagation of feature annotation.</text>
</comment>
<comment type="subcellular location">
    <subcellularLocation>
        <location evidence="6">Cytoplasm</location>
    </subcellularLocation>
</comment>
<dbReference type="GO" id="GO:0032153">
    <property type="term" value="C:cell division site"/>
    <property type="evidence" value="ECO:0007669"/>
    <property type="project" value="TreeGrafter"/>
</dbReference>
<comment type="function">
    <text evidence="6">Involved in cell shape control.</text>
</comment>
<comment type="similarity">
    <text evidence="1 6">Belongs to the CetZ family.</text>
</comment>
<dbReference type="SMART" id="SM00864">
    <property type="entry name" value="Tubulin"/>
    <property type="match status" value="1"/>
</dbReference>
<dbReference type="Gene3D" id="3.40.50.1440">
    <property type="entry name" value="Tubulin/FtsZ, GTPase domain"/>
    <property type="match status" value="1"/>
</dbReference>
<keyword evidence="4 6" id="KW-0133">Cell shape</keyword>
<dbReference type="AlphaFoldDB" id="M0AXT7"/>
<dbReference type="InterPro" id="IPR036525">
    <property type="entry name" value="Tubulin/FtsZ_GTPase_sf"/>
</dbReference>
<dbReference type="GO" id="GO:0051301">
    <property type="term" value="P:cell division"/>
    <property type="evidence" value="ECO:0007669"/>
    <property type="project" value="TreeGrafter"/>
</dbReference>
<evidence type="ECO:0000256" key="7">
    <source>
        <dbReference type="SAM" id="MobiDB-lite"/>
    </source>
</evidence>
<dbReference type="Pfam" id="PF21011">
    <property type="entry name" value="CetZ_C"/>
    <property type="match status" value="1"/>
</dbReference>
<dbReference type="PANTHER" id="PTHR30314:SF10">
    <property type="entry name" value="TUBULIN-LIKE PROTEIN CETZ"/>
    <property type="match status" value="1"/>
</dbReference>
<dbReference type="SUPFAM" id="SSF52490">
    <property type="entry name" value="Tubulin nucleotide-binding domain-like"/>
    <property type="match status" value="1"/>
</dbReference>
<organism evidence="9 10">
    <name type="scientific">Natrialba chahannaoensis JCM 10990</name>
    <dbReference type="NCBI Taxonomy" id="1227492"/>
    <lineage>
        <taxon>Archaea</taxon>
        <taxon>Methanobacteriati</taxon>
        <taxon>Methanobacteriota</taxon>
        <taxon>Stenosarchaea group</taxon>
        <taxon>Halobacteria</taxon>
        <taxon>Halobacteriales</taxon>
        <taxon>Natrialbaceae</taxon>
        <taxon>Natrialba</taxon>
    </lineage>
</organism>
<evidence type="ECO:0000256" key="2">
    <source>
        <dbReference type="ARBA" id="ARBA00022490"/>
    </source>
</evidence>
<dbReference type="HAMAP" id="MF_01946">
    <property type="entry name" value="CetZ"/>
    <property type="match status" value="1"/>
</dbReference>
<dbReference type="Pfam" id="PF00091">
    <property type="entry name" value="Tubulin"/>
    <property type="match status" value="1"/>
</dbReference>
<dbReference type="STRING" id="1227492.C482_05466"/>
<dbReference type="EMBL" id="AOIN01000038">
    <property type="protein sequence ID" value="ELZ02234.1"/>
    <property type="molecule type" value="Genomic_DNA"/>
</dbReference>
<feature type="binding site" evidence="6">
    <location>
        <position position="209"/>
    </location>
    <ligand>
        <name>GTP</name>
        <dbReference type="ChEBI" id="CHEBI:37565"/>
    </ligand>
</feature>
<feature type="region of interest" description="Disordered" evidence="7">
    <location>
        <begin position="137"/>
        <end position="166"/>
    </location>
</feature>
<sequence length="394" mass="40916">MQLEVIGIGGAGCRIADAIHTAESTAQPFLCDTFAFDTDTLSLEALESIPDEHRHRYGAEIENGLNGNLQRGETIGEEHVDELSRQLDEGTPSAADAFLVAVGLGGATGGGAAPALVANLQTLYDVPVYVLATLPADRERLPDGDPSVPSDDTRPTGADADGATRPMAAQNAVRTLSRLDGLANAIFCFDTEPWLRTGEDLVDGRDRLNREIATHMGAFFSSTAQTADGAPNAESVVDANDVARILGDETALVSLGYGAQQVDTDDSGPLFGLDLGIGPFSSSDDVETSAAVSAVETAVGKAIQGKLTLECDRTAVDRALLIVGGPPAWLNQTAVADGRRRLESVTESTETLGGDAPRPGGDEVFALAVVAGIEPVARIEALREAGAPRASGER</sequence>
<feature type="domain" description="Tubulin/FtsZ GTPase" evidence="8">
    <location>
        <begin position="2"/>
        <end position="227"/>
    </location>
</feature>
<dbReference type="InterPro" id="IPR045061">
    <property type="entry name" value="FtsZ/CetZ"/>
</dbReference>
<dbReference type="InterPro" id="IPR037103">
    <property type="entry name" value="Tubulin/FtsZ-like_C"/>
</dbReference>
<accession>M0AXT7</accession>
<evidence type="ECO:0000256" key="6">
    <source>
        <dbReference type="HAMAP-Rule" id="MF_01946"/>
    </source>
</evidence>
<evidence type="ECO:0000259" key="8">
    <source>
        <dbReference type="SMART" id="SM00864"/>
    </source>
</evidence>
<protein>
    <recommendedName>
        <fullName evidence="6">Tubulin-like protein CetZ</fullName>
    </recommendedName>
</protein>
<evidence type="ECO:0000256" key="5">
    <source>
        <dbReference type="ARBA" id="ARBA00023134"/>
    </source>
</evidence>
<dbReference type="OrthoDB" id="269955at2157"/>
<name>M0AXT7_9EURY</name>
<evidence type="ECO:0000256" key="4">
    <source>
        <dbReference type="ARBA" id="ARBA00022960"/>
    </source>
</evidence>
<comment type="caution">
    <text evidence="9">The sequence shown here is derived from an EMBL/GenBank/DDBJ whole genome shotgun (WGS) entry which is preliminary data.</text>
</comment>
<keyword evidence="2 6" id="KW-0963">Cytoplasm</keyword>
<dbReference type="InterPro" id="IPR003008">
    <property type="entry name" value="Tubulin_FtsZ_GTPase"/>
</dbReference>
<dbReference type="GO" id="GO:0003924">
    <property type="term" value="F:GTPase activity"/>
    <property type="evidence" value="ECO:0007669"/>
    <property type="project" value="InterPro"/>
</dbReference>
<keyword evidence="3 6" id="KW-0547">Nucleotide-binding</keyword>
<dbReference type="InterPro" id="IPR048737">
    <property type="entry name" value="CetZ_C"/>
</dbReference>
<dbReference type="CDD" id="cd02202">
    <property type="entry name" value="CetZ_tubulin-like"/>
    <property type="match status" value="1"/>
</dbReference>
<dbReference type="RefSeq" id="WP_006166472.1">
    <property type="nucleotide sequence ID" value="NZ_AOIN01000038.1"/>
</dbReference>
<evidence type="ECO:0000256" key="3">
    <source>
        <dbReference type="ARBA" id="ARBA00022741"/>
    </source>
</evidence>